<gene>
    <name evidence="6" type="ORF">J8J04_02055</name>
</gene>
<keyword evidence="7" id="KW-1185">Reference proteome</keyword>
<dbReference type="InterPro" id="IPR027417">
    <property type="entry name" value="P-loop_NTPase"/>
</dbReference>
<evidence type="ECO:0000313" key="7">
    <source>
        <dbReference type="Proteomes" id="UP000811481"/>
    </source>
</evidence>
<evidence type="ECO:0000256" key="1">
    <source>
        <dbReference type="ARBA" id="ARBA00022741"/>
    </source>
</evidence>
<dbReference type="InterPro" id="IPR000212">
    <property type="entry name" value="DNA_helicase_UvrD/REP"/>
</dbReference>
<keyword evidence="3 6" id="KW-0347">Helicase</keyword>
<dbReference type="InterPro" id="IPR013986">
    <property type="entry name" value="DExx_box_DNA_helicase_dom_sf"/>
</dbReference>
<dbReference type="PANTHER" id="PTHR11070">
    <property type="entry name" value="UVRD / RECB / PCRA DNA HELICASE FAMILY MEMBER"/>
    <property type="match status" value="1"/>
</dbReference>
<dbReference type="Proteomes" id="UP000811481">
    <property type="component" value="Unassembled WGS sequence"/>
</dbReference>
<keyword evidence="1" id="KW-0547">Nucleotide-binding</keyword>
<dbReference type="Pfam" id="PF00580">
    <property type="entry name" value="UvrD-helicase"/>
    <property type="match status" value="1"/>
</dbReference>
<dbReference type="GO" id="GO:0004386">
    <property type="term" value="F:helicase activity"/>
    <property type="evidence" value="ECO:0007669"/>
    <property type="project" value="UniProtKB-KW"/>
</dbReference>
<feature type="domain" description="UvrD-like helicase ATP-binding" evidence="5">
    <location>
        <begin position="4"/>
        <end position="141"/>
    </location>
</feature>
<proteinExistence type="predicted"/>
<protein>
    <submittedName>
        <fullName evidence="6">ATP-dependent helicase</fullName>
    </submittedName>
</protein>
<dbReference type="RefSeq" id="WP_212331748.1">
    <property type="nucleotide sequence ID" value="NZ_JAGVRH010000006.1"/>
</dbReference>
<evidence type="ECO:0000259" key="5">
    <source>
        <dbReference type="Pfam" id="PF00580"/>
    </source>
</evidence>
<reference evidence="6" key="1">
    <citation type="submission" date="2021-04" db="EMBL/GenBank/DDBJ databases">
        <title>Draft genome sequence of StrPh-CL8, a phytoplasma strain causing strawberry phyllody in Chile.</title>
        <authorList>
            <person name="Cui W."/>
            <person name="Zamorano A."/>
            <person name="Fiore N."/>
        </authorList>
    </citation>
    <scope>NUCLEOTIDE SEQUENCE [LARGE SCALE GENOMIC DNA]</scope>
    <source>
        <strain evidence="6">StrPh-Cl</strain>
    </source>
</reference>
<dbReference type="SUPFAM" id="SSF52540">
    <property type="entry name" value="P-loop containing nucleoside triphosphate hydrolases"/>
    <property type="match status" value="1"/>
</dbReference>
<dbReference type="EMBL" id="JAGVRH010000006">
    <property type="protein sequence ID" value="MBS2126466.1"/>
    <property type="molecule type" value="Genomic_DNA"/>
</dbReference>
<keyword evidence="4" id="KW-0067">ATP-binding</keyword>
<keyword evidence="2" id="KW-0378">Hydrolase</keyword>
<organism evidence="6 7">
    <name type="scientific">'Fragaria x ananassa' phyllody phytoplasma</name>
    <dbReference type="NCBI Taxonomy" id="2358428"/>
    <lineage>
        <taxon>Bacteria</taxon>
        <taxon>Bacillati</taxon>
        <taxon>Mycoplasmatota</taxon>
        <taxon>Mollicutes</taxon>
        <taxon>Acholeplasmatales</taxon>
        <taxon>Acholeplasmataceae</taxon>
        <taxon>Candidatus Phytoplasma</taxon>
        <taxon>16SrXIII (Mexican periwinkle virescence group)</taxon>
    </lineage>
</organism>
<evidence type="ECO:0000313" key="6">
    <source>
        <dbReference type="EMBL" id="MBS2126466.1"/>
    </source>
</evidence>
<dbReference type="Gene3D" id="1.10.10.160">
    <property type="match status" value="1"/>
</dbReference>
<comment type="caution">
    <text evidence="6">The sequence shown here is derived from an EMBL/GenBank/DDBJ whole genome shotgun (WGS) entry which is preliminary data.</text>
</comment>
<evidence type="ECO:0000256" key="4">
    <source>
        <dbReference type="ARBA" id="ARBA00022840"/>
    </source>
</evidence>
<accession>A0ABS5K3I6</accession>
<dbReference type="Gene3D" id="3.40.50.300">
    <property type="entry name" value="P-loop containing nucleotide triphosphate hydrolases"/>
    <property type="match status" value="1"/>
</dbReference>
<evidence type="ECO:0000256" key="3">
    <source>
        <dbReference type="ARBA" id="ARBA00022806"/>
    </source>
</evidence>
<dbReference type="InterPro" id="IPR014016">
    <property type="entry name" value="UvrD-like_ATP-bd"/>
</dbReference>
<name>A0ABS5K3I6_9MOLU</name>
<sequence length="143" mass="16638">MKQLNKKQLQIIRYNKGSLNIVAGTGTGKTTILIERVKYLINKLKILPKNILILSFNKNTVNDIYKCFPIDIKIMTFHVLSTSILKKNIDLLNNKYNCNFKIMDELETEYAIKNVLKSGIKLYQYISSFSNIRYTISKIKKKI</sequence>
<evidence type="ECO:0000256" key="2">
    <source>
        <dbReference type="ARBA" id="ARBA00022801"/>
    </source>
</evidence>